<evidence type="ECO:0000256" key="2">
    <source>
        <dbReference type="SAM" id="SignalP"/>
    </source>
</evidence>
<feature type="region of interest" description="Disordered" evidence="1">
    <location>
        <begin position="127"/>
        <end position="150"/>
    </location>
</feature>
<accession>A0A3R6VAS5</accession>
<feature type="compositionally biased region" description="Low complexity" evidence="1">
    <location>
        <begin position="128"/>
        <end position="141"/>
    </location>
</feature>
<comment type="caution">
    <text evidence="3">The sequence shown here is derived from an EMBL/GenBank/DDBJ whole genome shotgun (WGS) entry which is preliminary data.</text>
</comment>
<dbReference type="InterPro" id="IPR046350">
    <property type="entry name" value="Cystatin_sf"/>
</dbReference>
<organism evidence="3 4">
    <name type="scientific">Aphanomyces invadans</name>
    <dbReference type="NCBI Taxonomy" id="157072"/>
    <lineage>
        <taxon>Eukaryota</taxon>
        <taxon>Sar</taxon>
        <taxon>Stramenopiles</taxon>
        <taxon>Oomycota</taxon>
        <taxon>Saprolegniomycetes</taxon>
        <taxon>Saprolegniales</taxon>
        <taxon>Verrucalvaceae</taxon>
        <taxon>Aphanomyces</taxon>
    </lineage>
</organism>
<dbReference type="PROSITE" id="PS00287">
    <property type="entry name" value="CYSTATIN"/>
    <property type="match status" value="1"/>
</dbReference>
<evidence type="ECO:0000313" key="4">
    <source>
        <dbReference type="Proteomes" id="UP000285060"/>
    </source>
</evidence>
<dbReference type="Proteomes" id="UP000285060">
    <property type="component" value="Unassembled WGS sequence"/>
</dbReference>
<reference evidence="3 4" key="1">
    <citation type="submission" date="2018-08" db="EMBL/GenBank/DDBJ databases">
        <title>Aphanomyces genome sequencing and annotation.</title>
        <authorList>
            <person name="Minardi D."/>
            <person name="Oidtmann B."/>
            <person name="Van Der Giezen M."/>
            <person name="Studholme D.J."/>
        </authorList>
    </citation>
    <scope>NUCLEOTIDE SEQUENCE [LARGE SCALE GENOMIC DNA]</scope>
    <source>
        <strain evidence="3 4">NJM0002</strain>
    </source>
</reference>
<name>A0A3R6VAS5_9STRA</name>
<evidence type="ECO:0008006" key="5">
    <source>
        <dbReference type="Google" id="ProtNLM"/>
    </source>
</evidence>
<keyword evidence="4" id="KW-1185">Reference proteome</keyword>
<dbReference type="VEuPathDB" id="FungiDB:H310_01880"/>
<evidence type="ECO:0000313" key="3">
    <source>
        <dbReference type="EMBL" id="RHY29528.1"/>
    </source>
</evidence>
<dbReference type="GO" id="GO:0004869">
    <property type="term" value="F:cysteine-type endopeptidase inhibitor activity"/>
    <property type="evidence" value="ECO:0007669"/>
    <property type="project" value="InterPro"/>
</dbReference>
<sequence>MKCALSLACVAAVASASNYHRGVGAAAPGGWTPANVEDVKKVYYSVSPTESSYTPATMLRLCATEFTSAEMQVVNGINYKLHVQACTVSSAKEATPTCSCPSGASKAYAINLFKDPNEVTKVSNIELDTPADGTPTTTPDTKIGGASAPRPVTEDDKAIFTRATSDEANYANSQLARVCASEFVSVSTQVVAGMNYIFTVKGCALEKAPLATADCKTTCASKQAATFQIKVFAGLDNTVKVSGVSSAAGSPELPSNSASGVEVANSTATTPATPTPTATTVVMNSAATGLSLGFTVACLATAAAAVL</sequence>
<dbReference type="InterPro" id="IPR018073">
    <property type="entry name" value="Prot_inh_cystat_CS"/>
</dbReference>
<dbReference type="AlphaFoldDB" id="A0A3R6VAS5"/>
<feature type="signal peptide" evidence="2">
    <location>
        <begin position="1"/>
        <end position="16"/>
    </location>
</feature>
<dbReference type="CDD" id="cd00042">
    <property type="entry name" value="CY"/>
    <property type="match status" value="1"/>
</dbReference>
<dbReference type="EMBL" id="QUSY01000428">
    <property type="protein sequence ID" value="RHY29528.1"/>
    <property type="molecule type" value="Genomic_DNA"/>
</dbReference>
<dbReference type="InterPro" id="IPR000010">
    <property type="entry name" value="Cystatin_dom"/>
</dbReference>
<dbReference type="SUPFAM" id="SSF54403">
    <property type="entry name" value="Cystatin/monellin"/>
    <property type="match status" value="2"/>
</dbReference>
<proteinExistence type="predicted"/>
<feature type="chain" id="PRO_5018765405" description="Cystatin domain-containing protein" evidence="2">
    <location>
        <begin position="17"/>
        <end position="307"/>
    </location>
</feature>
<gene>
    <name evidence="3" type="ORF">DYB32_007578</name>
</gene>
<evidence type="ECO:0000256" key="1">
    <source>
        <dbReference type="SAM" id="MobiDB-lite"/>
    </source>
</evidence>
<protein>
    <recommendedName>
        <fullName evidence="5">Cystatin domain-containing protein</fullName>
    </recommendedName>
</protein>
<dbReference type="Gene3D" id="3.10.450.10">
    <property type="match status" value="2"/>
</dbReference>
<keyword evidence="2" id="KW-0732">Signal</keyword>